<protein>
    <recommendedName>
        <fullName evidence="6">Small ribosomal subunit protein mS33</fullName>
    </recommendedName>
</protein>
<dbReference type="InterPro" id="IPR013219">
    <property type="entry name" value="Ribosomal_mS33"/>
</dbReference>
<evidence type="ECO:0000256" key="3">
    <source>
        <dbReference type="ARBA" id="ARBA00022980"/>
    </source>
</evidence>
<evidence type="ECO:0000256" key="1">
    <source>
        <dbReference type="ARBA" id="ARBA00004173"/>
    </source>
</evidence>
<comment type="subcellular location">
    <subcellularLocation>
        <location evidence="1">Mitochondrion</location>
    </subcellularLocation>
</comment>
<dbReference type="Pfam" id="PF08293">
    <property type="entry name" value="MRP-S33"/>
    <property type="match status" value="1"/>
</dbReference>
<accession>A0ABY7G0Q7</accession>
<comment type="similarity">
    <text evidence="2">Belongs to the mitochondrion-specific ribosomal protein mS33 family.</text>
</comment>
<keyword evidence="3" id="KW-0689">Ribosomal protein</keyword>
<keyword evidence="5" id="KW-0687">Ribonucleoprotein</keyword>
<dbReference type="PANTHER" id="PTHR13362:SF2">
    <property type="entry name" value="SMALL RIBOSOMAL SUBUNIT PROTEIN MS33"/>
    <property type="match status" value="1"/>
</dbReference>
<sequence>MTVFPRRQSEVMASKYAQRMARLSSKIFGEVSRQTDQKSLKIVKIFTGLPPHLDPAKVDYYPRLRDTKTLTDDLRHHGLFIDEFLDFKEELVKKREASGKVKKVPYHIQKRLEKEAKAQESSENNWHHGFINQVETFKQVMVLKPLQTTDFVPGKR</sequence>
<keyword evidence="4" id="KW-0496">Mitochondrion</keyword>
<evidence type="ECO:0000256" key="4">
    <source>
        <dbReference type="ARBA" id="ARBA00023128"/>
    </source>
</evidence>
<reference evidence="7" key="1">
    <citation type="submission" date="2022-11" db="EMBL/GenBank/DDBJ databases">
        <title>Centuries of genome instability and evolution in soft-shell clam transmissible cancer (bioRxiv).</title>
        <authorList>
            <person name="Hart S.F.M."/>
            <person name="Yonemitsu M.A."/>
            <person name="Giersch R.M."/>
            <person name="Beal B.F."/>
            <person name="Arriagada G."/>
            <person name="Davis B.W."/>
            <person name="Ostrander E.A."/>
            <person name="Goff S.P."/>
            <person name="Metzger M.J."/>
        </authorList>
    </citation>
    <scope>NUCLEOTIDE SEQUENCE</scope>
    <source>
        <strain evidence="7">MELC-2E11</strain>
        <tissue evidence="7">Siphon/mantle</tissue>
    </source>
</reference>
<gene>
    <name evidence="7" type="ORF">MAR_012427</name>
</gene>
<dbReference type="Proteomes" id="UP001164746">
    <property type="component" value="Chromosome 14"/>
</dbReference>
<name>A0ABY7G0Q7_MYAAR</name>
<evidence type="ECO:0000313" key="8">
    <source>
        <dbReference type="Proteomes" id="UP001164746"/>
    </source>
</evidence>
<dbReference type="PANTHER" id="PTHR13362">
    <property type="entry name" value="MITOCHONDRIAL RIBOSOMAL PROTEIN S33"/>
    <property type="match status" value="1"/>
</dbReference>
<keyword evidence="8" id="KW-1185">Reference proteome</keyword>
<dbReference type="EMBL" id="CP111025">
    <property type="protein sequence ID" value="WAR26723.1"/>
    <property type="molecule type" value="Genomic_DNA"/>
</dbReference>
<evidence type="ECO:0000256" key="6">
    <source>
        <dbReference type="ARBA" id="ARBA00035132"/>
    </source>
</evidence>
<organism evidence="7 8">
    <name type="scientific">Mya arenaria</name>
    <name type="common">Soft-shell clam</name>
    <dbReference type="NCBI Taxonomy" id="6604"/>
    <lineage>
        <taxon>Eukaryota</taxon>
        <taxon>Metazoa</taxon>
        <taxon>Spiralia</taxon>
        <taxon>Lophotrochozoa</taxon>
        <taxon>Mollusca</taxon>
        <taxon>Bivalvia</taxon>
        <taxon>Autobranchia</taxon>
        <taxon>Heteroconchia</taxon>
        <taxon>Euheterodonta</taxon>
        <taxon>Imparidentia</taxon>
        <taxon>Neoheterodontei</taxon>
        <taxon>Myida</taxon>
        <taxon>Myoidea</taxon>
        <taxon>Myidae</taxon>
        <taxon>Mya</taxon>
    </lineage>
</organism>
<evidence type="ECO:0000313" key="7">
    <source>
        <dbReference type="EMBL" id="WAR26723.1"/>
    </source>
</evidence>
<proteinExistence type="inferred from homology"/>
<evidence type="ECO:0000256" key="5">
    <source>
        <dbReference type="ARBA" id="ARBA00023274"/>
    </source>
</evidence>
<evidence type="ECO:0000256" key="2">
    <source>
        <dbReference type="ARBA" id="ARBA00008970"/>
    </source>
</evidence>